<keyword evidence="3" id="KW-1185">Reference proteome</keyword>
<protein>
    <recommendedName>
        <fullName evidence="1">Endonuclease/exonuclease/phosphatase domain-containing protein</fullName>
    </recommendedName>
</protein>
<name>A0A1D1UU06_RAMVA</name>
<proteinExistence type="predicted"/>
<sequence length="117" mass="13228">MPVPQFTGEVGKKRAIRYANVNGIRSKSDEVKRWMEDGKADVVALVETMAEPSTTDCSFCDPAFYKLKRLDRDGCQKSTGGGVALVIRKEFQIRRMVEYEVVGLEVLWVKVIALRMN</sequence>
<dbReference type="AlphaFoldDB" id="A0A1D1UU06"/>
<dbReference type="InterPro" id="IPR036691">
    <property type="entry name" value="Endo/exonu/phosph_ase_sf"/>
</dbReference>
<dbReference type="GO" id="GO:0003824">
    <property type="term" value="F:catalytic activity"/>
    <property type="evidence" value="ECO:0007669"/>
    <property type="project" value="InterPro"/>
</dbReference>
<reference evidence="2 3" key="1">
    <citation type="journal article" date="2016" name="Nat. Commun.">
        <title>Extremotolerant tardigrade genome and improved radiotolerance of human cultured cells by tardigrade-unique protein.</title>
        <authorList>
            <person name="Hashimoto T."/>
            <person name="Horikawa D.D."/>
            <person name="Saito Y."/>
            <person name="Kuwahara H."/>
            <person name="Kozuka-Hata H."/>
            <person name="Shin-I T."/>
            <person name="Minakuchi Y."/>
            <person name="Ohishi K."/>
            <person name="Motoyama A."/>
            <person name="Aizu T."/>
            <person name="Enomoto A."/>
            <person name="Kondo K."/>
            <person name="Tanaka S."/>
            <person name="Hara Y."/>
            <person name="Koshikawa S."/>
            <person name="Sagara H."/>
            <person name="Miura T."/>
            <person name="Yokobori S."/>
            <person name="Miyagawa K."/>
            <person name="Suzuki Y."/>
            <person name="Kubo T."/>
            <person name="Oyama M."/>
            <person name="Kohara Y."/>
            <person name="Fujiyama A."/>
            <person name="Arakawa K."/>
            <person name="Katayama T."/>
            <person name="Toyoda A."/>
            <person name="Kunieda T."/>
        </authorList>
    </citation>
    <scope>NUCLEOTIDE SEQUENCE [LARGE SCALE GENOMIC DNA]</scope>
    <source>
        <strain evidence="2 3">YOKOZUNA-1</strain>
    </source>
</reference>
<accession>A0A1D1UU06</accession>
<gene>
    <name evidence="2" type="primary">RvY_03114-1</name>
    <name evidence="2" type="synonym">RvY_03114.1</name>
    <name evidence="2" type="ORF">RvY_03114</name>
</gene>
<dbReference type="Gene3D" id="3.60.10.10">
    <property type="entry name" value="Endonuclease/exonuclease/phosphatase"/>
    <property type="match status" value="1"/>
</dbReference>
<dbReference type="SUPFAM" id="SSF56219">
    <property type="entry name" value="DNase I-like"/>
    <property type="match status" value="1"/>
</dbReference>
<dbReference type="Pfam" id="PF03372">
    <property type="entry name" value="Exo_endo_phos"/>
    <property type="match status" value="1"/>
</dbReference>
<evidence type="ECO:0000259" key="1">
    <source>
        <dbReference type="Pfam" id="PF03372"/>
    </source>
</evidence>
<organism evidence="2 3">
    <name type="scientific">Ramazzottius varieornatus</name>
    <name type="common">Water bear</name>
    <name type="synonym">Tardigrade</name>
    <dbReference type="NCBI Taxonomy" id="947166"/>
    <lineage>
        <taxon>Eukaryota</taxon>
        <taxon>Metazoa</taxon>
        <taxon>Ecdysozoa</taxon>
        <taxon>Tardigrada</taxon>
        <taxon>Eutardigrada</taxon>
        <taxon>Parachela</taxon>
        <taxon>Hypsibioidea</taxon>
        <taxon>Ramazzottiidae</taxon>
        <taxon>Ramazzottius</taxon>
    </lineage>
</organism>
<dbReference type="Proteomes" id="UP000186922">
    <property type="component" value="Unassembled WGS sequence"/>
</dbReference>
<evidence type="ECO:0000313" key="2">
    <source>
        <dbReference type="EMBL" id="GAU90737.1"/>
    </source>
</evidence>
<feature type="domain" description="Endonuclease/exonuclease/phosphatase" evidence="1">
    <location>
        <begin position="19"/>
        <end position="94"/>
    </location>
</feature>
<evidence type="ECO:0000313" key="3">
    <source>
        <dbReference type="Proteomes" id="UP000186922"/>
    </source>
</evidence>
<dbReference type="InterPro" id="IPR005135">
    <property type="entry name" value="Endo/exonuclease/phosphatase"/>
</dbReference>
<comment type="caution">
    <text evidence="2">The sequence shown here is derived from an EMBL/GenBank/DDBJ whole genome shotgun (WGS) entry which is preliminary data.</text>
</comment>
<dbReference type="EMBL" id="BDGG01000001">
    <property type="protein sequence ID" value="GAU90737.1"/>
    <property type="molecule type" value="Genomic_DNA"/>
</dbReference>